<gene>
    <name evidence="1" type="ORF">NG895_18985</name>
</gene>
<sequence>MNAHDLTFGIEFETTLPSAQADALCPSCGRPPQVTWLPEGWKAMTDCSIQASSGRRGIEFVSPVLQGAADCSMEMAKCSATSQTGLRSDSNI</sequence>
<dbReference type="EMBL" id="JAMXLR010000064">
    <property type="protein sequence ID" value="MCO6045989.1"/>
    <property type="molecule type" value="Genomic_DNA"/>
</dbReference>
<organism evidence="1 2">
    <name type="scientific">Aeoliella straminimaris</name>
    <dbReference type="NCBI Taxonomy" id="2954799"/>
    <lineage>
        <taxon>Bacteria</taxon>
        <taxon>Pseudomonadati</taxon>
        <taxon>Planctomycetota</taxon>
        <taxon>Planctomycetia</taxon>
        <taxon>Pirellulales</taxon>
        <taxon>Lacipirellulaceae</taxon>
        <taxon>Aeoliella</taxon>
    </lineage>
</organism>
<protein>
    <submittedName>
        <fullName evidence="1">Uncharacterized protein</fullName>
    </submittedName>
</protein>
<dbReference type="RefSeq" id="WP_252854105.1">
    <property type="nucleotide sequence ID" value="NZ_JAMXLR010000064.1"/>
</dbReference>
<accession>A0A9X2JK71</accession>
<reference evidence="1" key="1">
    <citation type="submission" date="2022-06" db="EMBL/GenBank/DDBJ databases">
        <title>Aeoliella straminimaris, a novel planctomycete from sediments.</title>
        <authorList>
            <person name="Vitorino I.R."/>
            <person name="Lage O.M."/>
        </authorList>
    </citation>
    <scope>NUCLEOTIDE SEQUENCE</scope>
    <source>
        <strain evidence="1">ICT_H6.2</strain>
    </source>
</reference>
<evidence type="ECO:0000313" key="2">
    <source>
        <dbReference type="Proteomes" id="UP001155241"/>
    </source>
</evidence>
<dbReference type="Proteomes" id="UP001155241">
    <property type="component" value="Unassembled WGS sequence"/>
</dbReference>
<proteinExistence type="predicted"/>
<dbReference type="AlphaFoldDB" id="A0A9X2JK71"/>
<comment type="caution">
    <text evidence="1">The sequence shown here is derived from an EMBL/GenBank/DDBJ whole genome shotgun (WGS) entry which is preliminary data.</text>
</comment>
<name>A0A9X2JK71_9BACT</name>
<keyword evidence="2" id="KW-1185">Reference proteome</keyword>
<evidence type="ECO:0000313" key="1">
    <source>
        <dbReference type="EMBL" id="MCO6045989.1"/>
    </source>
</evidence>